<evidence type="ECO:0000313" key="3">
    <source>
        <dbReference type="EMBL" id="VVC37728.1"/>
    </source>
</evidence>
<keyword evidence="4" id="KW-1185">Reference proteome</keyword>
<feature type="transmembrane region" description="Helical" evidence="2">
    <location>
        <begin position="68"/>
        <end position="87"/>
    </location>
</feature>
<dbReference type="Proteomes" id="UP000325440">
    <property type="component" value="Unassembled WGS sequence"/>
</dbReference>
<evidence type="ECO:0000256" key="1">
    <source>
        <dbReference type="SAM" id="MobiDB-lite"/>
    </source>
</evidence>
<dbReference type="EMBL" id="CABPRJ010001453">
    <property type="protein sequence ID" value="VVC37728.1"/>
    <property type="molecule type" value="Genomic_DNA"/>
</dbReference>
<feature type="compositionally biased region" description="Basic and acidic residues" evidence="1">
    <location>
        <begin position="164"/>
        <end position="182"/>
    </location>
</feature>
<feature type="region of interest" description="Disordered" evidence="1">
    <location>
        <begin position="161"/>
        <end position="184"/>
    </location>
</feature>
<gene>
    <name evidence="3" type="ORF">CINCED_3A008181</name>
</gene>
<protein>
    <submittedName>
        <fullName evidence="3">Uncharacterized protein</fullName>
    </submittedName>
</protein>
<keyword evidence="2" id="KW-0812">Transmembrane</keyword>
<evidence type="ECO:0000256" key="2">
    <source>
        <dbReference type="SAM" id="Phobius"/>
    </source>
</evidence>
<name>A0A5E4N3Q9_9HEMI</name>
<evidence type="ECO:0000313" key="4">
    <source>
        <dbReference type="Proteomes" id="UP000325440"/>
    </source>
</evidence>
<organism evidence="3 4">
    <name type="scientific">Cinara cedri</name>
    <dbReference type="NCBI Taxonomy" id="506608"/>
    <lineage>
        <taxon>Eukaryota</taxon>
        <taxon>Metazoa</taxon>
        <taxon>Ecdysozoa</taxon>
        <taxon>Arthropoda</taxon>
        <taxon>Hexapoda</taxon>
        <taxon>Insecta</taxon>
        <taxon>Pterygota</taxon>
        <taxon>Neoptera</taxon>
        <taxon>Paraneoptera</taxon>
        <taxon>Hemiptera</taxon>
        <taxon>Sternorrhyncha</taxon>
        <taxon>Aphidomorpha</taxon>
        <taxon>Aphidoidea</taxon>
        <taxon>Aphididae</taxon>
        <taxon>Lachninae</taxon>
        <taxon>Cinara</taxon>
    </lineage>
</organism>
<keyword evidence="2" id="KW-0472">Membrane</keyword>
<proteinExistence type="predicted"/>
<dbReference type="AlphaFoldDB" id="A0A5E4N3Q9"/>
<accession>A0A5E4N3Q9</accession>
<reference evidence="3 4" key="1">
    <citation type="submission" date="2019-08" db="EMBL/GenBank/DDBJ databases">
        <authorList>
            <person name="Alioto T."/>
            <person name="Alioto T."/>
            <person name="Gomez Garrido J."/>
        </authorList>
    </citation>
    <scope>NUCLEOTIDE SEQUENCE [LARGE SCALE GENOMIC DNA]</scope>
</reference>
<sequence length="261" mass="31130">MYKFTIHFERPKRQILLAKINCGPDDSLNLQLDPPLIADRHTYNVLNGAIKFHAFTSHEKMLKMDFKILFILAITVVLVCPSLLTSISSTAPKLLALEKNSDEDNQMSGDIESKNYMNSFDTPKNIPEQLKKNILNVQRRRQKTRVIKYKKVKNRRNQIWRQKNKNERERRSVEETGYSEREDPQEEIIRINQAAQRDDQEDYMRNKQSTLMWYYWWYNTFIATTQRTLNVTTEAPRTMMPLYKMIFRHKSSTTLKPTKRY</sequence>
<keyword evidence="2" id="KW-1133">Transmembrane helix</keyword>